<evidence type="ECO:0000313" key="6">
    <source>
        <dbReference type="EMBL" id="CUU86741.1"/>
    </source>
</evidence>
<evidence type="ECO:0000256" key="1">
    <source>
        <dbReference type="ARBA" id="ARBA00000073"/>
    </source>
</evidence>
<evidence type="ECO:0000259" key="5">
    <source>
        <dbReference type="Pfam" id="PF00849"/>
    </source>
</evidence>
<dbReference type="GO" id="GO:0140098">
    <property type="term" value="F:catalytic activity, acting on RNA"/>
    <property type="evidence" value="ECO:0007669"/>
    <property type="project" value="UniProtKB-ARBA"/>
</dbReference>
<evidence type="ECO:0000256" key="3">
    <source>
        <dbReference type="ARBA" id="ARBA00031870"/>
    </source>
</evidence>
<dbReference type="GO" id="GO:0003723">
    <property type="term" value="F:RNA binding"/>
    <property type="evidence" value="ECO:0007669"/>
    <property type="project" value="InterPro"/>
</dbReference>
<gene>
    <name evidence="6" type="primary">truC</name>
    <name evidence="6" type="ORF">ERS686654_01709</name>
</gene>
<accession>A0A0S4SMS3</accession>
<dbReference type="PANTHER" id="PTHR21600">
    <property type="entry name" value="MITOCHONDRIAL RNA PSEUDOURIDINE SYNTHASE"/>
    <property type="match status" value="1"/>
</dbReference>
<proteinExistence type="inferred from homology"/>
<name>A0A0S4SMS3_CAMHY</name>
<dbReference type="SUPFAM" id="SSF55120">
    <property type="entry name" value="Pseudouridine synthase"/>
    <property type="match status" value="1"/>
</dbReference>
<dbReference type="InterPro" id="IPR020103">
    <property type="entry name" value="PsdUridine_synth_cat_dom_sf"/>
</dbReference>
<dbReference type="RefSeq" id="WP_059435327.1">
    <property type="nucleotide sequence ID" value="NZ_FAVB01000004.1"/>
</dbReference>
<keyword evidence="7" id="KW-1185">Reference proteome</keyword>
<sequence length="254" mass="28718">MKEEKAYKLLAKQEGISNNEAKDLIDAGLVSARGMKVFLARGLVSETTEFRVSRFPKPVKIFEDENIVAINKPPFMTSQKVASEFKYPLLNRLDKETSGVVLLYKNEEFRQVAIKEFATNKVEKVYLAIVKGIVVEDFSVELPITTIKTKSGAFSKIDLSRGKTAITHVSPLMVEGKKSLIKIVIETGRTHQIRCHLSHAGYGVVGDEKYAKSSANRMYLHSYETSLLGYKFRAHLDRSFCAYSFEPPKEFMHK</sequence>
<protein>
    <recommendedName>
        <fullName evidence="3">RNA pseudouridylate synthase</fullName>
    </recommendedName>
    <alternativeName>
        <fullName evidence="4">RNA-uridine isomerase</fullName>
    </alternativeName>
</protein>
<dbReference type="GO" id="GO:0009982">
    <property type="term" value="F:pseudouridine synthase activity"/>
    <property type="evidence" value="ECO:0007669"/>
    <property type="project" value="InterPro"/>
</dbReference>
<comment type="similarity">
    <text evidence="2">Belongs to the pseudouridine synthase RluA family.</text>
</comment>
<reference evidence="6 7" key="1">
    <citation type="submission" date="2015-11" db="EMBL/GenBank/DDBJ databases">
        <authorList>
            <consortium name="Pathogen Informatics"/>
        </authorList>
    </citation>
    <scope>NUCLEOTIDE SEQUENCE [LARGE SCALE GENOMIC DNA]</scope>
    <source>
        <strain evidence="6 7">006A-0059</strain>
    </source>
</reference>
<dbReference type="InterPro" id="IPR006145">
    <property type="entry name" value="PsdUridine_synth_RsuA/RluA"/>
</dbReference>
<dbReference type="GO" id="GO:0000455">
    <property type="term" value="P:enzyme-directed rRNA pseudouridine synthesis"/>
    <property type="evidence" value="ECO:0007669"/>
    <property type="project" value="TreeGrafter"/>
</dbReference>
<dbReference type="CDD" id="cd02869">
    <property type="entry name" value="PseudoU_synth_RluA_like"/>
    <property type="match status" value="1"/>
</dbReference>
<dbReference type="AlphaFoldDB" id="A0A0S4SMS3"/>
<evidence type="ECO:0000313" key="7">
    <source>
        <dbReference type="Proteomes" id="UP000052237"/>
    </source>
</evidence>
<evidence type="ECO:0000256" key="4">
    <source>
        <dbReference type="ARBA" id="ARBA00033164"/>
    </source>
</evidence>
<dbReference type="Pfam" id="PF00849">
    <property type="entry name" value="PseudoU_synth_2"/>
    <property type="match status" value="1"/>
</dbReference>
<dbReference type="PANTHER" id="PTHR21600:SF44">
    <property type="entry name" value="RIBOSOMAL LARGE SUBUNIT PSEUDOURIDINE SYNTHASE D"/>
    <property type="match status" value="1"/>
</dbReference>
<dbReference type="Proteomes" id="UP000052237">
    <property type="component" value="Unassembled WGS sequence"/>
</dbReference>
<dbReference type="EMBL" id="FAVB01000004">
    <property type="protein sequence ID" value="CUU86741.1"/>
    <property type="molecule type" value="Genomic_DNA"/>
</dbReference>
<comment type="catalytic activity">
    <reaction evidence="1">
        <text>a uridine in RNA = a pseudouridine in RNA</text>
        <dbReference type="Rhea" id="RHEA:48348"/>
        <dbReference type="Rhea" id="RHEA-COMP:12068"/>
        <dbReference type="Rhea" id="RHEA-COMP:12069"/>
        <dbReference type="ChEBI" id="CHEBI:65314"/>
        <dbReference type="ChEBI" id="CHEBI:65315"/>
    </reaction>
</comment>
<organism evidence="6 7">
    <name type="scientific">Campylobacter hyointestinalis subsp. hyointestinalis</name>
    <dbReference type="NCBI Taxonomy" id="91352"/>
    <lineage>
        <taxon>Bacteria</taxon>
        <taxon>Pseudomonadati</taxon>
        <taxon>Campylobacterota</taxon>
        <taxon>Epsilonproteobacteria</taxon>
        <taxon>Campylobacterales</taxon>
        <taxon>Campylobacteraceae</taxon>
        <taxon>Campylobacter</taxon>
    </lineage>
</organism>
<keyword evidence="6" id="KW-0413">Isomerase</keyword>
<dbReference type="InterPro" id="IPR050188">
    <property type="entry name" value="RluA_PseudoU_synthase"/>
</dbReference>
<feature type="domain" description="Pseudouridine synthase RsuA/RluA-like" evidence="5">
    <location>
        <begin position="80"/>
        <end position="199"/>
    </location>
</feature>
<evidence type="ECO:0000256" key="2">
    <source>
        <dbReference type="ARBA" id="ARBA00010876"/>
    </source>
</evidence>
<comment type="caution">
    <text evidence="6">The sequence shown here is derived from an EMBL/GenBank/DDBJ whole genome shotgun (WGS) entry which is preliminary data.</text>
</comment>
<dbReference type="Gene3D" id="3.30.2350.10">
    <property type="entry name" value="Pseudouridine synthase"/>
    <property type="match status" value="1"/>
</dbReference>